<proteinExistence type="predicted"/>
<feature type="transmembrane region" description="Helical" evidence="1">
    <location>
        <begin position="65"/>
        <end position="86"/>
    </location>
</feature>
<dbReference type="AlphaFoldDB" id="A0AAE0XQ19"/>
<gene>
    <name evidence="2" type="ORF">RRG08_042606</name>
</gene>
<dbReference type="Proteomes" id="UP001283361">
    <property type="component" value="Unassembled WGS sequence"/>
</dbReference>
<evidence type="ECO:0000256" key="1">
    <source>
        <dbReference type="SAM" id="Phobius"/>
    </source>
</evidence>
<organism evidence="2 3">
    <name type="scientific">Elysia crispata</name>
    <name type="common">lettuce slug</name>
    <dbReference type="NCBI Taxonomy" id="231223"/>
    <lineage>
        <taxon>Eukaryota</taxon>
        <taxon>Metazoa</taxon>
        <taxon>Spiralia</taxon>
        <taxon>Lophotrochozoa</taxon>
        <taxon>Mollusca</taxon>
        <taxon>Gastropoda</taxon>
        <taxon>Heterobranchia</taxon>
        <taxon>Euthyneura</taxon>
        <taxon>Panpulmonata</taxon>
        <taxon>Sacoglossa</taxon>
        <taxon>Placobranchoidea</taxon>
        <taxon>Plakobranchidae</taxon>
        <taxon>Elysia</taxon>
    </lineage>
</organism>
<reference evidence="2" key="1">
    <citation type="journal article" date="2023" name="G3 (Bethesda)">
        <title>A reference genome for the long-term kleptoplast-retaining sea slug Elysia crispata morphotype clarki.</title>
        <authorList>
            <person name="Eastman K.E."/>
            <person name="Pendleton A.L."/>
            <person name="Shaikh M.A."/>
            <person name="Suttiyut T."/>
            <person name="Ogas R."/>
            <person name="Tomko P."/>
            <person name="Gavelis G."/>
            <person name="Widhalm J.R."/>
            <person name="Wisecaver J.H."/>
        </authorList>
    </citation>
    <scope>NUCLEOTIDE SEQUENCE</scope>
    <source>
        <strain evidence="2">ECLA1</strain>
    </source>
</reference>
<dbReference type="EMBL" id="JAWDGP010007852">
    <property type="protein sequence ID" value="KAK3702616.1"/>
    <property type="molecule type" value="Genomic_DNA"/>
</dbReference>
<name>A0AAE0XQ19_9GAST</name>
<accession>A0AAE0XQ19</accession>
<evidence type="ECO:0000313" key="2">
    <source>
        <dbReference type="EMBL" id="KAK3702616.1"/>
    </source>
</evidence>
<sequence length="91" mass="10917">MSRCTVGTHQERFVRFPLVAAPRSRMQRIMRRDLWRSLADTVGRLARKTEMALPEVLVECWRMRVIRCIIAFEYSVCNILLFYKLVLWRLS</sequence>
<keyword evidence="1" id="KW-0812">Transmembrane</keyword>
<protein>
    <submittedName>
        <fullName evidence="2">Uncharacterized protein</fullName>
    </submittedName>
</protein>
<keyword evidence="1" id="KW-1133">Transmembrane helix</keyword>
<keyword evidence="3" id="KW-1185">Reference proteome</keyword>
<keyword evidence="1" id="KW-0472">Membrane</keyword>
<evidence type="ECO:0000313" key="3">
    <source>
        <dbReference type="Proteomes" id="UP001283361"/>
    </source>
</evidence>
<comment type="caution">
    <text evidence="2">The sequence shown here is derived from an EMBL/GenBank/DDBJ whole genome shotgun (WGS) entry which is preliminary data.</text>
</comment>